<protein>
    <submittedName>
        <fullName evidence="2">DUF3800 domain-containing protein</fullName>
    </submittedName>
</protein>
<sequence length="381" mass="43616">MEAPEPNPNQNEENQHLSNEEGEAVDELSSRKQRQNEAGREQILASVGSNRPKTTKEKVAYVLNRSIEARNSDVDLAWEYWGEFESDRFNGHSVTKDDLRSLTGLPSISRARAKIQNEYKLYLADVEVRKFRGTLDEDIRKEVVEDRPGDLGVYTVYVDEAGKTQEFISVGSLWLLDAGSEVISRQREIEDWVKAKGIRHEFHFKALTNSRDQLNSYKQFFTLFLEKFSTIGFKAIILNNSGFSDTRSVITDLTYHLISKGIAHEDETQRAPLPRLLQVWIDEEERGSDTLKLENIKERLTSQKIAGLHLNTFTAVSSKNNFFIQMTDLFTSAINRRLHNAPSGHFKDELADFILHETGFNLDELDKGNNQSDSARVFNLR</sequence>
<dbReference type="EMBL" id="JBHUOM010000043">
    <property type="protein sequence ID" value="MFD2937707.1"/>
    <property type="molecule type" value="Genomic_DNA"/>
</dbReference>
<dbReference type="InterPro" id="IPR024524">
    <property type="entry name" value="DUF3800"/>
</dbReference>
<feature type="compositionally biased region" description="Basic and acidic residues" evidence="1">
    <location>
        <begin position="28"/>
        <end position="40"/>
    </location>
</feature>
<evidence type="ECO:0000313" key="3">
    <source>
        <dbReference type="Proteomes" id="UP001597512"/>
    </source>
</evidence>
<name>A0ABW6ATC0_9BACT</name>
<proteinExistence type="predicted"/>
<dbReference type="Pfam" id="PF12686">
    <property type="entry name" value="DUF3800"/>
    <property type="match status" value="1"/>
</dbReference>
<evidence type="ECO:0000313" key="2">
    <source>
        <dbReference type="EMBL" id="MFD2937707.1"/>
    </source>
</evidence>
<dbReference type="Proteomes" id="UP001597512">
    <property type="component" value="Unassembled WGS sequence"/>
</dbReference>
<keyword evidence="3" id="KW-1185">Reference proteome</keyword>
<organism evidence="2 3">
    <name type="scientific">Spirosoma flavum</name>
    <dbReference type="NCBI Taxonomy" id="2048557"/>
    <lineage>
        <taxon>Bacteria</taxon>
        <taxon>Pseudomonadati</taxon>
        <taxon>Bacteroidota</taxon>
        <taxon>Cytophagia</taxon>
        <taxon>Cytophagales</taxon>
        <taxon>Cytophagaceae</taxon>
        <taxon>Spirosoma</taxon>
    </lineage>
</organism>
<gene>
    <name evidence="2" type="ORF">ACFS25_28320</name>
</gene>
<comment type="caution">
    <text evidence="2">The sequence shown here is derived from an EMBL/GenBank/DDBJ whole genome shotgun (WGS) entry which is preliminary data.</text>
</comment>
<evidence type="ECO:0000256" key="1">
    <source>
        <dbReference type="SAM" id="MobiDB-lite"/>
    </source>
</evidence>
<reference evidence="3" key="1">
    <citation type="journal article" date="2019" name="Int. J. Syst. Evol. Microbiol.">
        <title>The Global Catalogue of Microorganisms (GCM) 10K type strain sequencing project: providing services to taxonomists for standard genome sequencing and annotation.</title>
        <authorList>
            <consortium name="The Broad Institute Genomics Platform"/>
            <consortium name="The Broad Institute Genome Sequencing Center for Infectious Disease"/>
            <person name="Wu L."/>
            <person name="Ma J."/>
        </authorList>
    </citation>
    <scope>NUCLEOTIDE SEQUENCE [LARGE SCALE GENOMIC DNA]</scope>
    <source>
        <strain evidence="3">KCTC 52490</strain>
    </source>
</reference>
<accession>A0ABW6ATC0</accession>
<dbReference type="RefSeq" id="WP_381508046.1">
    <property type="nucleotide sequence ID" value="NZ_JBHUOM010000043.1"/>
</dbReference>
<feature type="region of interest" description="Disordered" evidence="1">
    <location>
        <begin position="1"/>
        <end position="51"/>
    </location>
</feature>